<dbReference type="GO" id="GO:0005524">
    <property type="term" value="F:ATP binding"/>
    <property type="evidence" value="ECO:0007669"/>
    <property type="project" value="InterPro"/>
</dbReference>
<dbReference type="InterPro" id="IPR011115">
    <property type="entry name" value="SecA_DEAD"/>
</dbReference>
<evidence type="ECO:0000313" key="3">
    <source>
        <dbReference type="Proteomes" id="UP000708208"/>
    </source>
</evidence>
<dbReference type="Pfam" id="PF07517">
    <property type="entry name" value="SecA_DEAD"/>
    <property type="match status" value="1"/>
</dbReference>
<dbReference type="PANTHER" id="PTHR30612">
    <property type="entry name" value="SECA INNER MEMBRANE COMPONENT OF SEC PROTEIN SECRETION SYSTEM"/>
    <property type="match status" value="1"/>
</dbReference>
<dbReference type="InterPro" id="IPR014018">
    <property type="entry name" value="SecA_motor_DEAD"/>
</dbReference>
<protein>
    <recommendedName>
        <fullName evidence="1">SecA family profile domain-containing protein</fullName>
    </recommendedName>
</protein>
<organism evidence="2 3">
    <name type="scientific">Allacma fusca</name>
    <dbReference type="NCBI Taxonomy" id="39272"/>
    <lineage>
        <taxon>Eukaryota</taxon>
        <taxon>Metazoa</taxon>
        <taxon>Ecdysozoa</taxon>
        <taxon>Arthropoda</taxon>
        <taxon>Hexapoda</taxon>
        <taxon>Collembola</taxon>
        <taxon>Symphypleona</taxon>
        <taxon>Sminthuridae</taxon>
        <taxon>Allacma</taxon>
    </lineage>
</organism>
<feature type="domain" description="SecA family profile" evidence="1">
    <location>
        <begin position="1"/>
        <end position="213"/>
    </location>
</feature>
<dbReference type="InterPro" id="IPR000185">
    <property type="entry name" value="SecA"/>
</dbReference>
<feature type="non-terminal residue" evidence="2">
    <location>
        <position position="1"/>
    </location>
</feature>
<accession>A0A8J2PSL3</accession>
<dbReference type="GO" id="GO:0006605">
    <property type="term" value="P:protein targeting"/>
    <property type="evidence" value="ECO:0007669"/>
    <property type="project" value="InterPro"/>
</dbReference>
<feature type="non-terminal residue" evidence="2">
    <location>
        <position position="213"/>
    </location>
</feature>
<dbReference type="EMBL" id="CAJVCH010538761">
    <property type="protein sequence ID" value="CAG7826151.1"/>
    <property type="molecule type" value="Genomic_DNA"/>
</dbReference>
<evidence type="ECO:0000259" key="1">
    <source>
        <dbReference type="PROSITE" id="PS51196"/>
    </source>
</evidence>
<keyword evidence="3" id="KW-1185">Reference proteome</keyword>
<dbReference type="PROSITE" id="PS51196">
    <property type="entry name" value="SECA_MOTOR_DEAD"/>
    <property type="match status" value="1"/>
</dbReference>
<gene>
    <name evidence="2" type="ORF">AFUS01_LOCUS36219</name>
</gene>
<dbReference type="GO" id="GO:0016020">
    <property type="term" value="C:membrane"/>
    <property type="evidence" value="ECO:0007669"/>
    <property type="project" value="InterPro"/>
</dbReference>
<dbReference type="OrthoDB" id="7553586at2759"/>
<reference evidence="2" key="1">
    <citation type="submission" date="2021-06" db="EMBL/GenBank/DDBJ databases">
        <authorList>
            <person name="Hodson N. C."/>
            <person name="Mongue J. A."/>
            <person name="Jaron S. K."/>
        </authorList>
    </citation>
    <scope>NUCLEOTIDE SEQUENCE</scope>
</reference>
<dbReference type="AlphaFoldDB" id="A0A8J2PSL3"/>
<dbReference type="Proteomes" id="UP000708208">
    <property type="component" value="Unassembled WGS sequence"/>
</dbReference>
<dbReference type="PANTHER" id="PTHR30612:SF0">
    <property type="entry name" value="CHLOROPLAST PROTEIN-TRANSPORTING ATPASE"/>
    <property type="match status" value="1"/>
</dbReference>
<proteinExistence type="predicted"/>
<name>A0A8J2PSL3_9HEXA</name>
<dbReference type="GO" id="GO:0017038">
    <property type="term" value="P:protein import"/>
    <property type="evidence" value="ECO:0007669"/>
    <property type="project" value="InterPro"/>
</dbReference>
<dbReference type="GO" id="GO:0006886">
    <property type="term" value="P:intracellular protein transport"/>
    <property type="evidence" value="ECO:0007669"/>
    <property type="project" value="InterPro"/>
</dbReference>
<comment type="caution">
    <text evidence="2">The sequence shown here is derived from an EMBL/GenBank/DDBJ whole genome shotgun (WGS) entry which is preliminary data.</text>
</comment>
<evidence type="ECO:0000313" key="2">
    <source>
        <dbReference type="EMBL" id="CAG7826151.1"/>
    </source>
</evidence>
<sequence>IITLSPELAEEALQNHWEFYKIFGINVATNNVFETEFLQLDNIRAGCTTESRKCYLAEVVYGTIDNFKDDYLQDINRNRRGNRGFGSLILEEVGPLMIEDAFCMATLLPNATEHEGIKNLQCVYNQIWSSLLSTESDCTNEVKQQLCDEKTKLVEMEGISPDNAYKEYCDLHQAMEMTVYDNFHVKIMHQIKTTCLNSIPKYLNELVESRLDT</sequence>